<dbReference type="STRING" id="266117.Rxyl_2349"/>
<accession>Q1ATK1</accession>
<dbReference type="Gene3D" id="3.40.720.10">
    <property type="entry name" value="Alkaline Phosphatase, subunit A"/>
    <property type="match status" value="1"/>
</dbReference>
<dbReference type="EMBL" id="CP000386">
    <property type="protein sequence ID" value="ABG05277.1"/>
    <property type="molecule type" value="Genomic_DNA"/>
</dbReference>
<gene>
    <name evidence="5" type="ordered locus">Rxyl_2349</name>
</gene>
<evidence type="ECO:0000259" key="4">
    <source>
        <dbReference type="Pfam" id="PF00884"/>
    </source>
</evidence>
<comment type="similarity">
    <text evidence="1">Belongs to the sulfatase family.</text>
</comment>
<dbReference type="RefSeq" id="WP_011565291.1">
    <property type="nucleotide sequence ID" value="NC_008148.1"/>
</dbReference>
<dbReference type="PANTHER" id="PTHR42693">
    <property type="entry name" value="ARYLSULFATASE FAMILY MEMBER"/>
    <property type="match status" value="1"/>
</dbReference>
<dbReference type="OrthoDB" id="9777306at2"/>
<sequence length="437" mass="48699">MRGAPDAPPNILYLHSHDTGRWVQPYGHAVPTPNIQKLAEEGVLFRQAFCAAPTCSGSRACLLTGQYAHSNGMVGLAHRGFSLKDYRHHIVHTLRRLGYWSALIGEQHISKKPEVIGYDEVFKIPTNHTDDVVPVTLELLSRDHGRPFFLSVGFFETHREFFRPSSPRKANYVLPPPNLPDAPETRLDMAAFCESARSLDRGVGAVLDALDAAGLAENTLVICTTDHGIAFPGCKATLYDRGLGVMLILRGPGGFSGGRASDALVSHIDIFPTVCDLVGIERPPWLQGESLLPLVRGEVEEVREAIFAEKTYHVAYEPQRCVRTRRWKYIRRFDDRSTPVLANTDDGPSKELLLRHGWAERPVPEEQLYDLLYDPNEACNLAGDPAHAPVLREMRARLERWMRSTQDPILRGPVPPPPGAELNLQDQLSPKDPTVRV</sequence>
<dbReference type="HOGENOM" id="CLU_006332_9_3_11"/>
<proteinExistence type="inferred from homology"/>
<dbReference type="Proteomes" id="UP000006637">
    <property type="component" value="Chromosome"/>
</dbReference>
<dbReference type="CDD" id="cd16027">
    <property type="entry name" value="SGSH"/>
    <property type="match status" value="1"/>
</dbReference>
<dbReference type="AlphaFoldDB" id="Q1ATK1"/>
<dbReference type="InterPro" id="IPR000917">
    <property type="entry name" value="Sulfatase_N"/>
</dbReference>
<dbReference type="InterPro" id="IPR017850">
    <property type="entry name" value="Alkaline_phosphatase_core_sf"/>
</dbReference>
<evidence type="ECO:0000256" key="1">
    <source>
        <dbReference type="ARBA" id="ARBA00008779"/>
    </source>
</evidence>
<feature type="region of interest" description="Disordered" evidence="3">
    <location>
        <begin position="407"/>
        <end position="437"/>
    </location>
</feature>
<dbReference type="KEGG" id="rxy:Rxyl_2349"/>
<dbReference type="Pfam" id="PF00884">
    <property type="entry name" value="Sulfatase"/>
    <property type="match status" value="1"/>
</dbReference>
<organism evidence="5 6">
    <name type="scientific">Rubrobacter xylanophilus (strain DSM 9941 / JCM 11954 / NBRC 16129 / PRD-1)</name>
    <dbReference type="NCBI Taxonomy" id="266117"/>
    <lineage>
        <taxon>Bacteria</taxon>
        <taxon>Bacillati</taxon>
        <taxon>Actinomycetota</taxon>
        <taxon>Rubrobacteria</taxon>
        <taxon>Rubrobacterales</taxon>
        <taxon>Rubrobacteraceae</taxon>
        <taxon>Rubrobacter</taxon>
    </lineage>
</organism>
<dbReference type="SUPFAM" id="SSF53649">
    <property type="entry name" value="Alkaline phosphatase-like"/>
    <property type="match status" value="1"/>
</dbReference>
<evidence type="ECO:0000256" key="3">
    <source>
        <dbReference type="SAM" id="MobiDB-lite"/>
    </source>
</evidence>
<dbReference type="PANTHER" id="PTHR42693:SF53">
    <property type="entry name" value="ENDO-4-O-SULFATASE"/>
    <property type="match status" value="1"/>
</dbReference>
<name>Q1ATK1_RUBXD</name>
<protein>
    <submittedName>
        <fullName evidence="5">Sulfatase</fullName>
    </submittedName>
</protein>
<dbReference type="InterPro" id="IPR050738">
    <property type="entry name" value="Sulfatase"/>
</dbReference>
<keyword evidence="2" id="KW-0378">Hydrolase</keyword>
<dbReference type="eggNOG" id="COG3119">
    <property type="taxonomic scope" value="Bacteria"/>
</dbReference>
<feature type="domain" description="Sulfatase N-terminal" evidence="4">
    <location>
        <begin position="9"/>
        <end position="280"/>
    </location>
</feature>
<dbReference type="PhylomeDB" id="Q1ATK1"/>
<reference evidence="5 6" key="1">
    <citation type="submission" date="2006-06" db="EMBL/GenBank/DDBJ databases">
        <title>Complete sequence of Rubrobacter xylanophilus DSM 9941.</title>
        <authorList>
            <consortium name="US DOE Joint Genome Institute"/>
            <person name="Copeland A."/>
            <person name="Lucas S."/>
            <person name="Lapidus A."/>
            <person name="Barry K."/>
            <person name="Detter J.C."/>
            <person name="Glavina del Rio T."/>
            <person name="Hammon N."/>
            <person name="Israni S."/>
            <person name="Dalin E."/>
            <person name="Tice H."/>
            <person name="Pitluck S."/>
            <person name="Munk A.C."/>
            <person name="Brettin T."/>
            <person name="Bruce D."/>
            <person name="Han C."/>
            <person name="Tapia R."/>
            <person name="Gilna P."/>
            <person name="Schmutz J."/>
            <person name="Larimer F."/>
            <person name="Land M."/>
            <person name="Hauser L."/>
            <person name="Kyrpides N."/>
            <person name="Lykidis A."/>
            <person name="da Costa M.S."/>
            <person name="Rainey F.A."/>
            <person name="Empadinhas N."/>
            <person name="Jolivet E."/>
            <person name="Battista J.R."/>
            <person name="Richardson P."/>
        </authorList>
    </citation>
    <scope>NUCLEOTIDE SEQUENCE [LARGE SCALE GENOMIC DNA]</scope>
    <source>
        <strain evidence="6">DSM 9941 / NBRC 16129 / PRD-1</strain>
    </source>
</reference>
<dbReference type="GO" id="GO:0004065">
    <property type="term" value="F:arylsulfatase activity"/>
    <property type="evidence" value="ECO:0007669"/>
    <property type="project" value="TreeGrafter"/>
</dbReference>
<keyword evidence="6" id="KW-1185">Reference proteome</keyword>
<evidence type="ECO:0000313" key="6">
    <source>
        <dbReference type="Proteomes" id="UP000006637"/>
    </source>
</evidence>
<evidence type="ECO:0000313" key="5">
    <source>
        <dbReference type="EMBL" id="ABG05277.1"/>
    </source>
</evidence>
<evidence type="ECO:0000256" key="2">
    <source>
        <dbReference type="ARBA" id="ARBA00022801"/>
    </source>
</evidence>